<feature type="domain" description="CBS" evidence="3">
    <location>
        <begin position="80"/>
        <end position="137"/>
    </location>
</feature>
<evidence type="ECO:0000256" key="2">
    <source>
        <dbReference type="PROSITE-ProRule" id="PRU00703"/>
    </source>
</evidence>
<dbReference type="PANTHER" id="PTHR43080:SF2">
    <property type="entry name" value="CBS DOMAIN-CONTAINING PROTEIN"/>
    <property type="match status" value="1"/>
</dbReference>
<proteinExistence type="predicted"/>
<dbReference type="AlphaFoldDB" id="D0LSG3"/>
<name>D0LSG3_HALO1</name>
<evidence type="ECO:0000313" key="5">
    <source>
        <dbReference type="Proteomes" id="UP000001880"/>
    </source>
</evidence>
<dbReference type="HOGENOM" id="CLU_040681_12_1_7"/>
<dbReference type="PANTHER" id="PTHR43080">
    <property type="entry name" value="CBS DOMAIN-CONTAINING PROTEIN CBSX3, MITOCHONDRIAL"/>
    <property type="match status" value="1"/>
</dbReference>
<dbReference type="eggNOG" id="COG0517">
    <property type="taxonomic scope" value="Bacteria"/>
</dbReference>
<evidence type="ECO:0000313" key="4">
    <source>
        <dbReference type="EMBL" id="ACY15662.1"/>
    </source>
</evidence>
<reference evidence="4 5" key="1">
    <citation type="journal article" date="2010" name="Stand. Genomic Sci.">
        <title>Complete genome sequence of Haliangium ochraceum type strain (SMP-2).</title>
        <authorList>
            <consortium name="US DOE Joint Genome Institute (JGI-PGF)"/>
            <person name="Ivanova N."/>
            <person name="Daum C."/>
            <person name="Lang E."/>
            <person name="Abt B."/>
            <person name="Kopitz M."/>
            <person name="Saunders E."/>
            <person name="Lapidus A."/>
            <person name="Lucas S."/>
            <person name="Glavina Del Rio T."/>
            <person name="Nolan M."/>
            <person name="Tice H."/>
            <person name="Copeland A."/>
            <person name="Cheng J.F."/>
            <person name="Chen F."/>
            <person name="Bruce D."/>
            <person name="Goodwin L."/>
            <person name="Pitluck S."/>
            <person name="Mavromatis K."/>
            <person name="Pati A."/>
            <person name="Mikhailova N."/>
            <person name="Chen A."/>
            <person name="Palaniappan K."/>
            <person name="Land M."/>
            <person name="Hauser L."/>
            <person name="Chang Y.J."/>
            <person name="Jeffries C.D."/>
            <person name="Detter J.C."/>
            <person name="Brettin T."/>
            <person name="Rohde M."/>
            <person name="Goker M."/>
            <person name="Bristow J."/>
            <person name="Markowitz V."/>
            <person name="Eisen J.A."/>
            <person name="Hugenholtz P."/>
            <person name="Kyrpides N.C."/>
            <person name="Klenk H.P."/>
        </authorList>
    </citation>
    <scope>NUCLEOTIDE SEQUENCE [LARGE SCALE GENOMIC DNA]</scope>
    <source>
        <strain evidence="5">DSM 14365 / CIP 107738 / JCM 11303 / AJ 13395 / SMP-2</strain>
    </source>
</reference>
<evidence type="ECO:0000256" key="1">
    <source>
        <dbReference type="ARBA" id="ARBA00023122"/>
    </source>
</evidence>
<dbReference type="Gene3D" id="3.10.580.10">
    <property type="entry name" value="CBS-domain"/>
    <property type="match status" value="1"/>
</dbReference>
<keyword evidence="1 2" id="KW-0129">CBS domain</keyword>
<organism evidence="4 5">
    <name type="scientific">Haliangium ochraceum (strain DSM 14365 / JCM 11303 / SMP-2)</name>
    <dbReference type="NCBI Taxonomy" id="502025"/>
    <lineage>
        <taxon>Bacteria</taxon>
        <taxon>Pseudomonadati</taxon>
        <taxon>Myxococcota</taxon>
        <taxon>Polyangia</taxon>
        <taxon>Haliangiales</taxon>
        <taxon>Kofleriaceae</taxon>
        <taxon>Haliangium</taxon>
    </lineage>
</organism>
<protein>
    <submittedName>
        <fullName evidence="4">CBS domain containing protein</fullName>
    </submittedName>
</protein>
<dbReference type="Proteomes" id="UP000001880">
    <property type="component" value="Chromosome"/>
</dbReference>
<accession>D0LSG3</accession>
<dbReference type="SUPFAM" id="SSF54631">
    <property type="entry name" value="CBS-domain pair"/>
    <property type="match status" value="1"/>
</dbReference>
<evidence type="ECO:0000259" key="3">
    <source>
        <dbReference type="PROSITE" id="PS51371"/>
    </source>
</evidence>
<dbReference type="KEGG" id="hoh:Hoch_3160"/>
<keyword evidence="5" id="KW-1185">Reference proteome</keyword>
<dbReference type="InterPro" id="IPR046342">
    <property type="entry name" value="CBS_dom_sf"/>
</dbReference>
<gene>
    <name evidence="4" type="ordered locus">Hoch_3160</name>
</gene>
<dbReference type="RefSeq" id="WP_012828262.1">
    <property type="nucleotide sequence ID" value="NC_013440.1"/>
</dbReference>
<feature type="domain" description="CBS" evidence="3">
    <location>
        <begin position="14"/>
        <end position="70"/>
    </location>
</feature>
<dbReference type="InterPro" id="IPR051257">
    <property type="entry name" value="Diverse_CBS-Domain"/>
</dbReference>
<dbReference type="STRING" id="502025.Hoch_3160"/>
<dbReference type="PROSITE" id="PS51371">
    <property type="entry name" value="CBS"/>
    <property type="match status" value="2"/>
</dbReference>
<dbReference type="OrthoDB" id="9807125at2"/>
<sequence length="155" mass="17172">MLKEIAATPVSEVTIREPVRVSPEAKLIDVVNSLREKRRGAAIIEDGGSVVGIFTERDLMLRVDHSAGESWHDKPVRDFMTGDVVMVKAQDSISVAVQKMRQGLFRHLPVDLGPGKPVRLVSIRDVLAYIAEHFPAEFLNLPPDPEHEATSRWGG</sequence>
<dbReference type="InterPro" id="IPR000644">
    <property type="entry name" value="CBS_dom"/>
</dbReference>
<dbReference type="EMBL" id="CP001804">
    <property type="protein sequence ID" value="ACY15662.1"/>
    <property type="molecule type" value="Genomic_DNA"/>
</dbReference>
<dbReference type="SMART" id="SM00116">
    <property type="entry name" value="CBS"/>
    <property type="match status" value="2"/>
</dbReference>
<dbReference type="Pfam" id="PF00571">
    <property type="entry name" value="CBS"/>
    <property type="match status" value="2"/>
</dbReference>